<proteinExistence type="predicted"/>
<sequence length="475" mass="51799">MAEIDRQALDRVSLKIPILSAVLTEDTLAFRRSRPLLGILALALVVAVALPLINITIIFPAYSKLLIATIETGAVRLAAHTIPPSEKYGKLTHQSMESPRLLADIYRLEKNFELLKIGLYSPEGATLYSSDASEITTINKNPQFLRVVAKGGIDSKLGTTTKPGPGGLKKRVDMVITTVPLMNDGEFLGAFEFQFDISDVKSNMDRFNTYATYGSIITSLCILLGVIGLLSKESSRLKALRQADRLRADVDRITRHDLKSPLVGALNGISYLKQYTETNAEQREVLDEMHNTVIVGLDLINRSLDIYKMETGKYQYTPVGVDIASTCHQVAADLSGLAAERNVTIRIIREDAPEDEADALYVAGEEPLCYSLLANLVKNGVEASEPDRTVDIILSSNGEVTIEVHNTGAVPETIRDNFFDKYTTAGKQDGTGLGTYSARLLTRTMGGDITMRSSEEAGTTITVTLPKHDSTETGA</sequence>
<dbReference type="InterPro" id="IPR036097">
    <property type="entry name" value="HisK_dim/P_sf"/>
</dbReference>
<dbReference type="InterPro" id="IPR003594">
    <property type="entry name" value="HATPase_dom"/>
</dbReference>
<dbReference type="Pfam" id="PF02518">
    <property type="entry name" value="HATPase_c"/>
    <property type="match status" value="1"/>
</dbReference>
<dbReference type="Gene3D" id="3.30.565.10">
    <property type="entry name" value="Histidine kinase-like ATPase, C-terminal domain"/>
    <property type="match status" value="1"/>
</dbReference>
<dbReference type="SMART" id="SM00387">
    <property type="entry name" value="HATPase_c"/>
    <property type="match status" value="1"/>
</dbReference>
<evidence type="ECO:0000256" key="1">
    <source>
        <dbReference type="ARBA" id="ARBA00000085"/>
    </source>
</evidence>
<dbReference type="InterPro" id="IPR036890">
    <property type="entry name" value="HATPase_C_sf"/>
</dbReference>
<dbReference type="SUPFAM" id="SSF55874">
    <property type="entry name" value="ATPase domain of HSP90 chaperone/DNA topoisomerase II/histidine kinase"/>
    <property type="match status" value="1"/>
</dbReference>
<name>A0ABM8AUB2_9BACT</name>
<dbReference type="SUPFAM" id="SSF47384">
    <property type="entry name" value="Homodimeric domain of signal transducing histidine kinase"/>
    <property type="match status" value="1"/>
</dbReference>
<evidence type="ECO:0000256" key="3">
    <source>
        <dbReference type="ARBA" id="ARBA00022553"/>
    </source>
</evidence>
<gene>
    <name evidence="6" type="ORF">JCM14722_25980</name>
</gene>
<feature type="domain" description="Histidine kinase" evidence="5">
    <location>
        <begin position="253"/>
        <end position="469"/>
    </location>
</feature>
<evidence type="ECO:0000259" key="5">
    <source>
        <dbReference type="PROSITE" id="PS50109"/>
    </source>
</evidence>
<dbReference type="InterPro" id="IPR003661">
    <property type="entry name" value="HisK_dim/P_dom"/>
</dbReference>
<keyword evidence="4" id="KW-1133">Transmembrane helix</keyword>
<feature type="transmembrane region" description="Helical" evidence="4">
    <location>
        <begin position="36"/>
        <end position="62"/>
    </location>
</feature>
<reference evidence="6" key="1">
    <citation type="submission" date="2022-08" db="EMBL/GenBank/DDBJ databases">
        <title>Genome Sequence of the sulphate-reducing bacterium, Pseudodesulfovibrio portus JCM14722.</title>
        <authorList>
            <person name="Kondo R."/>
            <person name="Kataoka T."/>
        </authorList>
    </citation>
    <scope>NUCLEOTIDE SEQUENCE</scope>
    <source>
        <strain evidence="6">JCM 14722</strain>
    </source>
</reference>
<keyword evidence="7" id="KW-1185">Reference proteome</keyword>
<keyword evidence="4" id="KW-0812">Transmembrane</keyword>
<dbReference type="RefSeq" id="WP_264981948.1">
    <property type="nucleotide sequence ID" value="NZ_AP026708.1"/>
</dbReference>
<dbReference type="Gene3D" id="1.10.287.130">
    <property type="match status" value="1"/>
</dbReference>
<dbReference type="PANTHER" id="PTHR43547">
    <property type="entry name" value="TWO-COMPONENT HISTIDINE KINASE"/>
    <property type="match status" value="1"/>
</dbReference>
<keyword evidence="3" id="KW-0597">Phosphoprotein</keyword>
<evidence type="ECO:0000256" key="4">
    <source>
        <dbReference type="SAM" id="Phobius"/>
    </source>
</evidence>
<evidence type="ECO:0000256" key="2">
    <source>
        <dbReference type="ARBA" id="ARBA00012438"/>
    </source>
</evidence>
<accession>A0ABM8AUB2</accession>
<dbReference type="CDD" id="cd00082">
    <property type="entry name" value="HisKA"/>
    <property type="match status" value="1"/>
</dbReference>
<dbReference type="SMART" id="SM00388">
    <property type="entry name" value="HisKA"/>
    <property type="match status" value="1"/>
</dbReference>
<dbReference type="InterPro" id="IPR005467">
    <property type="entry name" value="His_kinase_dom"/>
</dbReference>
<evidence type="ECO:0000313" key="6">
    <source>
        <dbReference type="EMBL" id="BDQ35056.1"/>
    </source>
</evidence>
<dbReference type="PROSITE" id="PS50109">
    <property type="entry name" value="HIS_KIN"/>
    <property type="match status" value="1"/>
</dbReference>
<comment type="catalytic activity">
    <reaction evidence="1">
        <text>ATP + protein L-histidine = ADP + protein N-phospho-L-histidine.</text>
        <dbReference type="EC" id="2.7.13.3"/>
    </reaction>
</comment>
<dbReference type="EMBL" id="AP026708">
    <property type="protein sequence ID" value="BDQ35056.1"/>
    <property type="molecule type" value="Genomic_DNA"/>
</dbReference>
<dbReference type="EC" id="2.7.13.3" evidence="2"/>
<keyword evidence="4" id="KW-0472">Membrane</keyword>
<organism evidence="6 7">
    <name type="scientific">Pseudodesulfovibrio portus</name>
    <dbReference type="NCBI Taxonomy" id="231439"/>
    <lineage>
        <taxon>Bacteria</taxon>
        <taxon>Pseudomonadati</taxon>
        <taxon>Thermodesulfobacteriota</taxon>
        <taxon>Desulfovibrionia</taxon>
        <taxon>Desulfovibrionales</taxon>
        <taxon>Desulfovibrionaceae</taxon>
    </lineage>
</organism>
<evidence type="ECO:0000313" key="7">
    <source>
        <dbReference type="Proteomes" id="UP001061361"/>
    </source>
</evidence>
<dbReference type="PANTHER" id="PTHR43547:SF2">
    <property type="entry name" value="HYBRID SIGNAL TRANSDUCTION HISTIDINE KINASE C"/>
    <property type="match status" value="1"/>
</dbReference>
<feature type="transmembrane region" description="Helical" evidence="4">
    <location>
        <begin position="210"/>
        <end position="231"/>
    </location>
</feature>
<protein>
    <recommendedName>
        <fullName evidence="2">histidine kinase</fullName>
        <ecNumber evidence="2">2.7.13.3</ecNumber>
    </recommendedName>
</protein>
<dbReference type="Proteomes" id="UP001061361">
    <property type="component" value="Chromosome"/>
</dbReference>